<accession>A0A2P2P9C9</accession>
<keyword evidence="1" id="KW-0812">Transmembrane</keyword>
<sequence>MVFGIKLFPFGIKLFFVIYIISLTCCYISLCFLIMSLMGQVCYCF</sequence>
<keyword evidence="1" id="KW-1133">Transmembrane helix</keyword>
<proteinExistence type="predicted"/>
<evidence type="ECO:0000256" key="1">
    <source>
        <dbReference type="SAM" id="Phobius"/>
    </source>
</evidence>
<protein>
    <submittedName>
        <fullName evidence="2">Uncharacterized protein</fullName>
    </submittedName>
</protein>
<dbReference type="EMBL" id="GGEC01070848">
    <property type="protein sequence ID" value="MBX51332.1"/>
    <property type="molecule type" value="Transcribed_RNA"/>
</dbReference>
<evidence type="ECO:0000313" key="2">
    <source>
        <dbReference type="EMBL" id="MBX51332.1"/>
    </source>
</evidence>
<name>A0A2P2P9C9_RHIMU</name>
<dbReference type="AlphaFoldDB" id="A0A2P2P9C9"/>
<keyword evidence="1" id="KW-0472">Membrane</keyword>
<feature type="transmembrane region" description="Helical" evidence="1">
    <location>
        <begin position="12"/>
        <end position="38"/>
    </location>
</feature>
<reference evidence="2" key="1">
    <citation type="submission" date="2018-02" db="EMBL/GenBank/DDBJ databases">
        <title>Rhizophora mucronata_Transcriptome.</title>
        <authorList>
            <person name="Meera S.P."/>
            <person name="Sreeshan A."/>
            <person name="Augustine A."/>
        </authorList>
    </citation>
    <scope>NUCLEOTIDE SEQUENCE</scope>
    <source>
        <tissue evidence="2">Leaf</tissue>
    </source>
</reference>
<organism evidence="2">
    <name type="scientific">Rhizophora mucronata</name>
    <name type="common">Asiatic mangrove</name>
    <dbReference type="NCBI Taxonomy" id="61149"/>
    <lineage>
        <taxon>Eukaryota</taxon>
        <taxon>Viridiplantae</taxon>
        <taxon>Streptophyta</taxon>
        <taxon>Embryophyta</taxon>
        <taxon>Tracheophyta</taxon>
        <taxon>Spermatophyta</taxon>
        <taxon>Magnoliopsida</taxon>
        <taxon>eudicotyledons</taxon>
        <taxon>Gunneridae</taxon>
        <taxon>Pentapetalae</taxon>
        <taxon>rosids</taxon>
        <taxon>fabids</taxon>
        <taxon>Malpighiales</taxon>
        <taxon>Rhizophoraceae</taxon>
        <taxon>Rhizophora</taxon>
    </lineage>
</organism>